<dbReference type="GO" id="GO:0005634">
    <property type="term" value="C:nucleus"/>
    <property type="evidence" value="ECO:0007669"/>
    <property type="project" value="UniProtKB-SubCell"/>
</dbReference>
<evidence type="ECO:0000256" key="5">
    <source>
        <dbReference type="ARBA" id="ARBA00022833"/>
    </source>
</evidence>
<feature type="region of interest" description="Disordered" evidence="13">
    <location>
        <begin position="544"/>
        <end position="574"/>
    </location>
</feature>
<dbReference type="FunFam" id="3.30.160.60:FF:000499">
    <property type="entry name" value="ZXD family zinc finger C"/>
    <property type="match status" value="1"/>
</dbReference>
<comment type="function">
    <text evidence="10">Cooperates with CIITA to promote transcription of MHC class I and MHC class II genes.</text>
</comment>
<dbReference type="PROSITE" id="PS50157">
    <property type="entry name" value="ZINC_FINGER_C2H2_2"/>
    <property type="match status" value="5"/>
</dbReference>
<evidence type="ECO:0000259" key="14">
    <source>
        <dbReference type="PROSITE" id="PS50157"/>
    </source>
</evidence>
<feature type="domain" description="C2H2-type" evidence="14">
    <location>
        <begin position="15"/>
        <end position="44"/>
    </location>
</feature>
<keyword evidence="7" id="KW-0010">Activator</keyword>
<evidence type="ECO:0000256" key="4">
    <source>
        <dbReference type="ARBA" id="ARBA00022771"/>
    </source>
</evidence>
<dbReference type="GO" id="GO:0006357">
    <property type="term" value="P:regulation of transcription by RNA polymerase II"/>
    <property type="evidence" value="ECO:0007669"/>
    <property type="project" value="TreeGrafter"/>
</dbReference>
<protein>
    <submittedName>
        <fullName evidence="15">Zinc finger protein ZXDC</fullName>
    </submittedName>
</protein>
<feature type="non-terminal residue" evidence="15">
    <location>
        <position position="574"/>
    </location>
</feature>
<dbReference type="PROSITE" id="PS00028">
    <property type="entry name" value="ZINC_FINGER_C2H2_1"/>
    <property type="match status" value="6"/>
</dbReference>
<evidence type="ECO:0000256" key="8">
    <source>
        <dbReference type="ARBA" id="ARBA00023163"/>
    </source>
</evidence>
<dbReference type="InterPro" id="IPR013087">
    <property type="entry name" value="Znf_C2H2_type"/>
</dbReference>
<evidence type="ECO:0000256" key="6">
    <source>
        <dbReference type="ARBA" id="ARBA00023015"/>
    </source>
</evidence>
<dbReference type="PANTHER" id="PTHR46179:SF5">
    <property type="entry name" value="ZINC FINGER PROTEIN ZXDC"/>
    <property type="match status" value="1"/>
</dbReference>
<name>A0A093QDI2_9PASS</name>
<keyword evidence="8" id="KW-0804">Transcription</keyword>
<feature type="compositionally biased region" description="Polar residues" evidence="13">
    <location>
        <begin position="470"/>
        <end position="480"/>
    </location>
</feature>
<sequence>AAHRRRSHLEPERPYRCDFPGCERTFITMSALFSHNRAHFREQEQFTCSFPGCNKQYDKACRLKIHMRSHTGERPFICDFEGCGWSFTSMSKLLRHKRKHEDDRRFMCPVEGCGKSFTRAEHLKGHSITHLGTKPFECPVEGCCAKFSARSSLYIHSKKHLQDVDSLKTRCPVSSCNKLLTSKHSMKTHMVKQHNFSPDLLTQLEATNSLTPSSELTSPGQSDLGNIDLVSLFSNVSGNNSGIATDMALVNSGIVTIDVASVGSTLGGNLPTSTNSLSQAVDPLILVASSDMPQSLDSSLLLGSGAVLQQSTLNLDDVQTVNAEALGSLASLSVRNSSQDVHSLTSSNNLTIDTATLTPSSSLSGTNVPELLAPVKAERNLVPCSDVVGQQEGSKVVTQFVFSNPPGSYSAQKEMDLGAVTGSSFLESSGSARTDYRAIQLAKKKKQKGNGSSTGASGSGQRKNKGGKVSPTNFSSSTPGSRLGGNIVLPNGGLTIRDPATGAQYVQIQLLQDDSPGEGDLPFQLSSQSSSSHSQLTVDLPVHILQEPHNSTEDDAGSDNSQFTGSTINLQDLE</sequence>
<evidence type="ECO:0000313" key="15">
    <source>
        <dbReference type="EMBL" id="KFW82137.1"/>
    </source>
</evidence>
<keyword evidence="5" id="KW-0862">Zinc</keyword>
<keyword evidence="6" id="KW-0805">Transcription regulation</keyword>
<evidence type="ECO:0000256" key="9">
    <source>
        <dbReference type="ARBA" id="ARBA00023242"/>
    </source>
</evidence>
<evidence type="ECO:0000256" key="12">
    <source>
        <dbReference type="PROSITE-ProRule" id="PRU00042"/>
    </source>
</evidence>
<dbReference type="OrthoDB" id="6277246at2759"/>
<dbReference type="SUPFAM" id="SSF57667">
    <property type="entry name" value="beta-beta-alpha zinc fingers"/>
    <property type="match status" value="3"/>
</dbReference>
<keyword evidence="9" id="KW-0539">Nucleus</keyword>
<feature type="region of interest" description="Disordered" evidence="13">
    <location>
        <begin position="442"/>
        <end position="486"/>
    </location>
</feature>
<dbReference type="Pfam" id="PF00096">
    <property type="entry name" value="zf-C2H2"/>
    <property type="match status" value="2"/>
</dbReference>
<keyword evidence="16" id="KW-1185">Reference proteome</keyword>
<keyword evidence="2" id="KW-0479">Metal-binding</keyword>
<dbReference type="FunFam" id="3.30.160.60:FF:000872">
    <property type="entry name" value="zinc finger X-linked protein ZXDB"/>
    <property type="match status" value="1"/>
</dbReference>
<dbReference type="Proteomes" id="UP000053258">
    <property type="component" value="Unassembled WGS sequence"/>
</dbReference>
<dbReference type="InterPro" id="IPR036236">
    <property type="entry name" value="Znf_C2H2_sf"/>
</dbReference>
<gene>
    <name evidence="15" type="ORF">N305_03907</name>
</gene>
<evidence type="ECO:0000256" key="1">
    <source>
        <dbReference type="ARBA" id="ARBA00004123"/>
    </source>
</evidence>
<evidence type="ECO:0000256" key="7">
    <source>
        <dbReference type="ARBA" id="ARBA00023159"/>
    </source>
</evidence>
<evidence type="ECO:0000256" key="11">
    <source>
        <dbReference type="ARBA" id="ARBA00061186"/>
    </source>
</evidence>
<dbReference type="InterPro" id="IPR051061">
    <property type="entry name" value="Zinc_finger_trans_reg"/>
</dbReference>
<feature type="domain" description="C2H2-type" evidence="14">
    <location>
        <begin position="136"/>
        <end position="165"/>
    </location>
</feature>
<feature type="compositionally biased region" description="Polar residues" evidence="13">
    <location>
        <begin position="558"/>
        <end position="574"/>
    </location>
</feature>
<dbReference type="FunFam" id="3.30.160.60:FF:000543">
    <property type="entry name" value="Zinc finger protein 384 like"/>
    <property type="match status" value="1"/>
</dbReference>
<dbReference type="SMART" id="SM00355">
    <property type="entry name" value="ZnF_C2H2"/>
    <property type="match status" value="6"/>
</dbReference>
<dbReference type="Gene3D" id="3.30.160.60">
    <property type="entry name" value="Classic Zinc Finger"/>
    <property type="match status" value="5"/>
</dbReference>
<keyword evidence="3" id="KW-0677">Repeat</keyword>
<feature type="domain" description="C2H2-type" evidence="14">
    <location>
        <begin position="106"/>
        <end position="135"/>
    </location>
</feature>
<feature type="non-terminal residue" evidence="15">
    <location>
        <position position="1"/>
    </location>
</feature>
<proteinExistence type="inferred from homology"/>
<dbReference type="GO" id="GO:0070742">
    <property type="term" value="F:C2H2 zinc finger domain binding"/>
    <property type="evidence" value="ECO:0007669"/>
    <property type="project" value="UniProtKB-ARBA"/>
</dbReference>
<feature type="domain" description="C2H2-type" evidence="14">
    <location>
        <begin position="76"/>
        <end position="105"/>
    </location>
</feature>
<dbReference type="PANTHER" id="PTHR46179">
    <property type="entry name" value="ZINC FINGER PROTEIN"/>
    <property type="match status" value="1"/>
</dbReference>
<keyword evidence="4 12" id="KW-0863">Zinc-finger</keyword>
<evidence type="ECO:0000313" key="16">
    <source>
        <dbReference type="Proteomes" id="UP000053258"/>
    </source>
</evidence>
<evidence type="ECO:0000256" key="10">
    <source>
        <dbReference type="ARBA" id="ARBA00053079"/>
    </source>
</evidence>
<comment type="similarity">
    <text evidence="11">Belongs to the ZXD family.</text>
</comment>
<evidence type="ECO:0000256" key="13">
    <source>
        <dbReference type="SAM" id="MobiDB-lite"/>
    </source>
</evidence>
<reference evidence="15 16" key="1">
    <citation type="submission" date="2014-06" db="EMBL/GenBank/DDBJ databases">
        <title>Genome evolution of avian class.</title>
        <authorList>
            <person name="Zhang G."/>
            <person name="Li C."/>
        </authorList>
    </citation>
    <scope>NUCLEOTIDE SEQUENCE [LARGE SCALE GENOMIC DNA]</scope>
    <source>
        <strain evidence="15">BGI_N305</strain>
    </source>
</reference>
<accession>A0A093QDI2</accession>
<evidence type="ECO:0000256" key="2">
    <source>
        <dbReference type="ARBA" id="ARBA00022723"/>
    </source>
</evidence>
<feature type="domain" description="C2H2-type" evidence="14">
    <location>
        <begin position="46"/>
        <end position="75"/>
    </location>
</feature>
<dbReference type="AlphaFoldDB" id="A0A093QDI2"/>
<dbReference type="FunFam" id="3.30.160.60:FF:000257">
    <property type="entry name" value="ZXD family zinc finger C"/>
    <property type="match status" value="1"/>
</dbReference>
<comment type="subcellular location">
    <subcellularLocation>
        <location evidence="1">Nucleus</location>
    </subcellularLocation>
</comment>
<dbReference type="EMBL" id="KL671390">
    <property type="protein sequence ID" value="KFW82137.1"/>
    <property type="molecule type" value="Genomic_DNA"/>
</dbReference>
<dbReference type="GO" id="GO:0003713">
    <property type="term" value="F:transcription coactivator activity"/>
    <property type="evidence" value="ECO:0007669"/>
    <property type="project" value="UniProtKB-ARBA"/>
</dbReference>
<dbReference type="STRING" id="328815.ENSMVIP00005025993"/>
<organism evidence="15 16">
    <name type="scientific">Manacus vitellinus</name>
    <name type="common">golden-collared manakin</name>
    <dbReference type="NCBI Taxonomy" id="328815"/>
    <lineage>
        <taxon>Eukaryota</taxon>
        <taxon>Metazoa</taxon>
        <taxon>Chordata</taxon>
        <taxon>Craniata</taxon>
        <taxon>Vertebrata</taxon>
        <taxon>Euteleostomi</taxon>
        <taxon>Archelosauria</taxon>
        <taxon>Archosauria</taxon>
        <taxon>Dinosauria</taxon>
        <taxon>Saurischia</taxon>
        <taxon>Theropoda</taxon>
        <taxon>Coelurosauria</taxon>
        <taxon>Aves</taxon>
        <taxon>Neognathae</taxon>
        <taxon>Neoaves</taxon>
        <taxon>Telluraves</taxon>
        <taxon>Australaves</taxon>
        <taxon>Passeriformes</taxon>
        <taxon>Pipridae</taxon>
        <taxon>Manacus</taxon>
    </lineage>
</organism>
<evidence type="ECO:0000256" key="3">
    <source>
        <dbReference type="ARBA" id="ARBA00022737"/>
    </source>
</evidence>
<dbReference type="GO" id="GO:0008270">
    <property type="term" value="F:zinc ion binding"/>
    <property type="evidence" value="ECO:0007669"/>
    <property type="project" value="UniProtKB-KW"/>
</dbReference>
<feature type="compositionally biased region" description="Low complexity" evidence="13">
    <location>
        <begin position="449"/>
        <end position="460"/>
    </location>
</feature>